<evidence type="ECO:0000256" key="3">
    <source>
        <dbReference type="ARBA" id="ARBA00022449"/>
    </source>
</evidence>
<feature type="domain" description="Na+/H+ antiporter NhaC-like C-terminal" evidence="10">
    <location>
        <begin position="246"/>
        <end position="426"/>
    </location>
</feature>
<keyword evidence="12" id="KW-1185">Reference proteome</keyword>
<feature type="transmembrane region" description="Helical" evidence="9">
    <location>
        <begin position="291"/>
        <end position="310"/>
    </location>
</feature>
<keyword evidence="4" id="KW-1003">Cell membrane</keyword>
<feature type="transmembrane region" description="Helical" evidence="9">
    <location>
        <begin position="12"/>
        <end position="29"/>
    </location>
</feature>
<reference evidence="12" key="1">
    <citation type="journal article" date="2019" name="Int. J. Syst. Evol. Microbiol.">
        <title>The Global Catalogue of Microorganisms (GCM) 10K type strain sequencing project: providing services to taxonomists for standard genome sequencing and annotation.</title>
        <authorList>
            <consortium name="The Broad Institute Genomics Platform"/>
            <consortium name="The Broad Institute Genome Sequencing Center for Infectious Disease"/>
            <person name="Wu L."/>
            <person name="Ma J."/>
        </authorList>
    </citation>
    <scope>NUCLEOTIDE SEQUENCE [LARGE SCALE GENOMIC DNA]</scope>
    <source>
        <strain evidence="12">CCM 8895</strain>
    </source>
</reference>
<gene>
    <name evidence="11" type="ORF">ACFP1F_04575</name>
</gene>
<feature type="transmembrane region" description="Helical" evidence="9">
    <location>
        <begin position="35"/>
        <end position="52"/>
    </location>
</feature>
<feature type="transmembrane region" description="Helical" evidence="9">
    <location>
        <begin position="239"/>
        <end position="270"/>
    </location>
</feature>
<feature type="domain" description="Na+/H+ antiporter NhaC-like C-terminal" evidence="10">
    <location>
        <begin position="30"/>
        <end position="215"/>
    </location>
</feature>
<feature type="transmembrane region" description="Helical" evidence="9">
    <location>
        <begin position="115"/>
        <end position="133"/>
    </location>
</feature>
<dbReference type="InterPro" id="IPR018461">
    <property type="entry name" value="Na/H_Antiport_NhaC-like_C"/>
</dbReference>
<feature type="transmembrane region" description="Helical" evidence="9">
    <location>
        <begin position="200"/>
        <end position="219"/>
    </location>
</feature>
<feature type="transmembrane region" description="Helical" evidence="9">
    <location>
        <begin position="330"/>
        <end position="357"/>
    </location>
</feature>
<evidence type="ECO:0000256" key="7">
    <source>
        <dbReference type="ARBA" id="ARBA00023136"/>
    </source>
</evidence>
<evidence type="ECO:0000313" key="12">
    <source>
        <dbReference type="Proteomes" id="UP001596186"/>
    </source>
</evidence>
<evidence type="ECO:0000256" key="9">
    <source>
        <dbReference type="SAM" id="Phobius"/>
    </source>
</evidence>
<dbReference type="InterPro" id="IPR052180">
    <property type="entry name" value="NhaC_Na-H+_Antiporter"/>
</dbReference>
<keyword evidence="2" id="KW-0813">Transport</keyword>
<evidence type="ECO:0000256" key="4">
    <source>
        <dbReference type="ARBA" id="ARBA00022475"/>
    </source>
</evidence>
<evidence type="ECO:0000256" key="5">
    <source>
        <dbReference type="ARBA" id="ARBA00022692"/>
    </source>
</evidence>
<comment type="caution">
    <text evidence="11">The sequence shown here is derived from an EMBL/GenBank/DDBJ whole genome shotgun (WGS) entry which is preliminary data.</text>
</comment>
<dbReference type="Pfam" id="PF03553">
    <property type="entry name" value="Na_H_antiporter"/>
    <property type="match status" value="2"/>
</dbReference>
<keyword evidence="3" id="KW-0050">Antiport</keyword>
<dbReference type="Proteomes" id="UP001596186">
    <property type="component" value="Unassembled WGS sequence"/>
</dbReference>
<dbReference type="PANTHER" id="PTHR33451:SF5">
    <property type="entry name" value="NA+_H+ ANTIPORTER"/>
    <property type="match status" value="1"/>
</dbReference>
<dbReference type="PANTHER" id="PTHR33451">
    <property type="entry name" value="MALATE-2H(+)/NA(+)-LACTATE ANTIPORTER"/>
    <property type="match status" value="1"/>
</dbReference>
<proteinExistence type="inferred from homology"/>
<keyword evidence="6 9" id="KW-1133">Transmembrane helix</keyword>
<evidence type="ECO:0000313" key="11">
    <source>
        <dbReference type="EMBL" id="MFC6323043.1"/>
    </source>
</evidence>
<comment type="similarity">
    <text evidence="8">Belongs to the NhaC Na(+)/H(+) (TC 2.A.35) antiporter family.</text>
</comment>
<evidence type="ECO:0000256" key="8">
    <source>
        <dbReference type="ARBA" id="ARBA00038435"/>
    </source>
</evidence>
<evidence type="ECO:0000256" key="1">
    <source>
        <dbReference type="ARBA" id="ARBA00004651"/>
    </source>
</evidence>
<keyword evidence="5 9" id="KW-0812">Transmembrane</keyword>
<comment type="subcellular location">
    <subcellularLocation>
        <location evidence="1">Cell membrane</location>
        <topology evidence="1">Multi-pass membrane protein</topology>
    </subcellularLocation>
</comment>
<feature type="transmembrane region" description="Helical" evidence="9">
    <location>
        <begin position="73"/>
        <end position="95"/>
    </location>
</feature>
<protein>
    <submittedName>
        <fullName evidence="11">Na+/H+ antiporter NhaC family protein</fullName>
    </submittedName>
</protein>
<dbReference type="EMBL" id="JBHSSN010000005">
    <property type="protein sequence ID" value="MFC6323043.1"/>
    <property type="molecule type" value="Genomic_DNA"/>
</dbReference>
<feature type="transmembrane region" description="Helical" evidence="9">
    <location>
        <begin position="369"/>
        <end position="389"/>
    </location>
</feature>
<keyword evidence="7 9" id="KW-0472">Membrane</keyword>
<organism evidence="11 12">
    <name type="scientific">Companilactobacillus baiquanensis</name>
    <dbReference type="NCBI Taxonomy" id="2486005"/>
    <lineage>
        <taxon>Bacteria</taxon>
        <taxon>Bacillati</taxon>
        <taxon>Bacillota</taxon>
        <taxon>Bacilli</taxon>
        <taxon>Lactobacillales</taxon>
        <taxon>Lactobacillaceae</taxon>
        <taxon>Companilactobacillus</taxon>
    </lineage>
</organism>
<name>A0ABW1UTJ2_9LACO</name>
<evidence type="ECO:0000259" key="10">
    <source>
        <dbReference type="Pfam" id="PF03553"/>
    </source>
</evidence>
<feature type="transmembrane region" description="Helical" evidence="9">
    <location>
        <begin position="409"/>
        <end position="426"/>
    </location>
</feature>
<evidence type="ECO:0000256" key="6">
    <source>
        <dbReference type="ARBA" id="ARBA00022989"/>
    </source>
</evidence>
<dbReference type="RefSeq" id="WP_125594009.1">
    <property type="nucleotide sequence ID" value="NZ_JBHSSN010000005.1"/>
</dbReference>
<sequence length="447" mass="48134">MNNKRKGSLKGLLPLIIFLILYALTGIFSGKFDSMPLLVGIIIASVVSFSLSPPEGTKKMSFEEKFMTFCKGGGEPTLIMMVVIFILAGAFQGIASKMHAVSSVTNLGLSILPSNMILPGIFVIGCILSFAMGTSMGTITALMPVAVDVAIKTGVDPAMMAGIVVGSAMFGDNLSFISATAIASVQTQGVEQREKFKLNIITYIPAILINIILLALYPIKDVVLNGSYDWNFINLIPYILVIVLSLVGLNVMPVMMIGVISGVVIGVINGDFSLIGSMKYVQNGMYSMEDIAIISIFVGGLVEVMKYLGGIQWLMDTLGKRTKSKRGAEFSIGLLVTLLCVATTNNTIAIVTVGPLATEIGRKFKLSRARVSTLLSMFATHVQGLIPYAGQLLVAGGMAKVSPISIVPWVWYCYLMIIMSVLFVFLRFPKVKVTPKTGYDNFELEVK</sequence>
<evidence type="ECO:0000256" key="2">
    <source>
        <dbReference type="ARBA" id="ARBA00022448"/>
    </source>
</evidence>
<accession>A0ABW1UTJ2</accession>